<evidence type="ECO:0000256" key="6">
    <source>
        <dbReference type="ARBA" id="ARBA00022777"/>
    </source>
</evidence>
<protein>
    <recommendedName>
        <fullName evidence="3">2-amino-4-hydroxy-6-hydroxymethyldihydropteridine diphosphokinase</fullName>
        <ecNumber evidence="3">2.7.6.3</ecNumber>
    </recommendedName>
</protein>
<dbReference type="GO" id="GO:0016301">
    <property type="term" value="F:kinase activity"/>
    <property type="evidence" value="ECO:0007669"/>
    <property type="project" value="UniProtKB-KW"/>
</dbReference>
<name>A0A1B3WD69_9FIRM</name>
<reference evidence="11" key="1">
    <citation type="submission" date="2016-08" db="EMBL/GenBank/DDBJ databases">
        <authorList>
            <person name="Holder M.E."/>
            <person name="Ajami N.J."/>
            <person name="Petrosino J.F."/>
        </authorList>
    </citation>
    <scope>NUCLEOTIDE SEQUENCE [LARGE SCALE GENOMIC DNA]</scope>
    <source>
        <strain evidence="11">F0677</strain>
    </source>
</reference>
<dbReference type="InterPro" id="IPR035907">
    <property type="entry name" value="Hppk_sf"/>
</dbReference>
<dbReference type="UniPathway" id="UPA00077">
    <property type="reaction ID" value="UER00155"/>
</dbReference>
<keyword evidence="4" id="KW-0808">Transferase</keyword>
<dbReference type="AlphaFoldDB" id="A0A1B3WD69"/>
<dbReference type="Gene3D" id="3.30.70.560">
    <property type="entry name" value="7,8-Dihydro-6-hydroxymethylpterin-pyrophosphokinase HPPK"/>
    <property type="match status" value="1"/>
</dbReference>
<evidence type="ECO:0000256" key="3">
    <source>
        <dbReference type="ARBA" id="ARBA00013253"/>
    </source>
</evidence>
<dbReference type="CDD" id="cd00483">
    <property type="entry name" value="HPPK"/>
    <property type="match status" value="1"/>
</dbReference>
<keyword evidence="7" id="KW-0067">ATP-binding</keyword>
<organism evidence="10 11">
    <name type="scientific">Dialister pneumosintes</name>
    <dbReference type="NCBI Taxonomy" id="39950"/>
    <lineage>
        <taxon>Bacteria</taxon>
        <taxon>Bacillati</taxon>
        <taxon>Bacillota</taxon>
        <taxon>Negativicutes</taxon>
        <taxon>Veillonellales</taxon>
        <taxon>Veillonellaceae</taxon>
        <taxon>Dialister</taxon>
    </lineage>
</organism>
<evidence type="ECO:0000256" key="4">
    <source>
        <dbReference type="ARBA" id="ARBA00022679"/>
    </source>
</evidence>
<dbReference type="InterPro" id="IPR000550">
    <property type="entry name" value="Hppk"/>
</dbReference>
<dbReference type="PANTHER" id="PTHR43071">
    <property type="entry name" value="2-AMINO-4-HYDROXY-6-HYDROXYMETHYLDIHYDROPTERIDINE PYROPHOSPHOKINASE"/>
    <property type="match status" value="1"/>
</dbReference>
<evidence type="ECO:0000313" key="11">
    <source>
        <dbReference type="Proteomes" id="UP000094757"/>
    </source>
</evidence>
<dbReference type="STRING" id="39950.BCB69_02315"/>
<evidence type="ECO:0000256" key="5">
    <source>
        <dbReference type="ARBA" id="ARBA00022741"/>
    </source>
</evidence>
<dbReference type="GO" id="GO:0005524">
    <property type="term" value="F:ATP binding"/>
    <property type="evidence" value="ECO:0007669"/>
    <property type="project" value="UniProtKB-KW"/>
</dbReference>
<dbReference type="GO" id="GO:0046656">
    <property type="term" value="P:folic acid biosynthetic process"/>
    <property type="evidence" value="ECO:0007669"/>
    <property type="project" value="UniProtKB-KW"/>
</dbReference>
<evidence type="ECO:0000256" key="8">
    <source>
        <dbReference type="ARBA" id="ARBA00022909"/>
    </source>
</evidence>
<feature type="domain" description="7,8-dihydro-6-hydroxymethylpterin-pyrophosphokinase" evidence="9">
    <location>
        <begin position="88"/>
        <end position="99"/>
    </location>
</feature>
<evidence type="ECO:0000256" key="7">
    <source>
        <dbReference type="ARBA" id="ARBA00022840"/>
    </source>
</evidence>
<evidence type="ECO:0000256" key="1">
    <source>
        <dbReference type="ARBA" id="ARBA00000198"/>
    </source>
</evidence>
<gene>
    <name evidence="10" type="ORF">BCB69_02315</name>
</gene>
<evidence type="ECO:0000256" key="2">
    <source>
        <dbReference type="ARBA" id="ARBA00005051"/>
    </source>
</evidence>
<keyword evidence="8" id="KW-0289">Folate biosynthesis</keyword>
<proteinExistence type="predicted"/>
<dbReference type="NCBIfam" id="TIGR01498">
    <property type="entry name" value="folK"/>
    <property type="match status" value="1"/>
</dbReference>
<dbReference type="PROSITE" id="PS00794">
    <property type="entry name" value="HPPK"/>
    <property type="match status" value="1"/>
</dbReference>
<dbReference type="EC" id="2.7.6.3" evidence="3"/>
<dbReference type="GO" id="GO:0046654">
    <property type="term" value="P:tetrahydrofolate biosynthetic process"/>
    <property type="evidence" value="ECO:0007669"/>
    <property type="project" value="UniProtKB-UniPathway"/>
</dbReference>
<sequence length="162" mass="18701">MKELYISFGSNVGDSISIFRDAVNVLSKVSGLYIQKKSSLYETEPWGKIDQNKFLNAVIKVTYEGNVEHLLLELLKIEKLFGRKRIIHWGPRTLDLDLLYGENVVCQTALLQLPHPYFWDRLFVLIPLAEITPSFSYRNQLIMDRINELGNVGVIKKEGCIW</sequence>
<dbReference type="GO" id="GO:0003848">
    <property type="term" value="F:2-amino-4-hydroxy-6-hydroxymethyldihydropteridine diphosphokinase activity"/>
    <property type="evidence" value="ECO:0007669"/>
    <property type="project" value="UniProtKB-EC"/>
</dbReference>
<dbReference type="KEGG" id="dpn:BCB69_02315"/>
<dbReference type="RefSeq" id="WP_069176900.1">
    <property type="nucleotide sequence ID" value="NZ_CP017037.1"/>
</dbReference>
<dbReference type="EMBL" id="CP017037">
    <property type="protein sequence ID" value="AOH38908.1"/>
    <property type="molecule type" value="Genomic_DNA"/>
</dbReference>
<accession>A0A1B3WD69</accession>
<comment type="catalytic activity">
    <reaction evidence="1">
        <text>6-hydroxymethyl-7,8-dihydropterin + ATP = (7,8-dihydropterin-6-yl)methyl diphosphate + AMP + H(+)</text>
        <dbReference type="Rhea" id="RHEA:11412"/>
        <dbReference type="ChEBI" id="CHEBI:15378"/>
        <dbReference type="ChEBI" id="CHEBI:30616"/>
        <dbReference type="ChEBI" id="CHEBI:44841"/>
        <dbReference type="ChEBI" id="CHEBI:72950"/>
        <dbReference type="ChEBI" id="CHEBI:456215"/>
        <dbReference type="EC" id="2.7.6.3"/>
    </reaction>
</comment>
<evidence type="ECO:0000313" key="10">
    <source>
        <dbReference type="EMBL" id="AOH38908.1"/>
    </source>
</evidence>
<dbReference type="Proteomes" id="UP000094757">
    <property type="component" value="Chromosome"/>
</dbReference>
<dbReference type="PANTHER" id="PTHR43071:SF1">
    <property type="entry name" value="2-AMINO-4-HYDROXY-6-HYDROXYMETHYLDIHYDROPTERIDINE PYROPHOSPHOKINASE"/>
    <property type="match status" value="1"/>
</dbReference>
<comment type="pathway">
    <text evidence="2">Cofactor biosynthesis; tetrahydrofolate biosynthesis; 2-amino-4-hydroxy-6-hydroxymethyl-7,8-dihydropteridine diphosphate from 7,8-dihydroneopterin triphosphate: step 4/4.</text>
</comment>
<evidence type="ECO:0000259" key="9">
    <source>
        <dbReference type="PROSITE" id="PS00794"/>
    </source>
</evidence>
<keyword evidence="5" id="KW-0547">Nucleotide-binding</keyword>
<keyword evidence="6 10" id="KW-0418">Kinase</keyword>
<dbReference type="SUPFAM" id="SSF55083">
    <property type="entry name" value="6-hydroxymethyl-7,8-dihydropterin pyrophosphokinase, HPPK"/>
    <property type="match status" value="1"/>
</dbReference>
<dbReference type="Pfam" id="PF01288">
    <property type="entry name" value="HPPK"/>
    <property type="match status" value="1"/>
</dbReference>